<keyword evidence="9" id="KW-1185">Reference proteome</keyword>
<evidence type="ECO:0000256" key="3">
    <source>
        <dbReference type="ARBA" id="ARBA00022989"/>
    </source>
</evidence>
<dbReference type="SMART" id="SM00060">
    <property type="entry name" value="FN3"/>
    <property type="match status" value="1"/>
</dbReference>
<dbReference type="SUPFAM" id="SSF48726">
    <property type="entry name" value="Immunoglobulin"/>
    <property type="match status" value="5"/>
</dbReference>
<dbReference type="CTD" id="43300"/>
<name>A0A6J3JVJ9_9HYME</name>
<gene>
    <name evidence="10" type="primary">LOC117230937</name>
</gene>
<dbReference type="Gene3D" id="2.60.40.10">
    <property type="entry name" value="Immunoglobulins"/>
    <property type="match status" value="6"/>
</dbReference>
<dbReference type="SUPFAM" id="SSF49265">
    <property type="entry name" value="Fibronectin type III"/>
    <property type="match status" value="1"/>
</dbReference>
<dbReference type="PROSITE" id="PS50853">
    <property type="entry name" value="FN3"/>
    <property type="match status" value="1"/>
</dbReference>
<keyword evidence="3 6" id="KW-1133">Transmembrane helix</keyword>
<dbReference type="InterPro" id="IPR013162">
    <property type="entry name" value="CD80_C2-set"/>
</dbReference>
<keyword evidence="2 6" id="KW-0812">Transmembrane</keyword>
<feature type="domain" description="Ig-like" evidence="7">
    <location>
        <begin position="57"/>
        <end position="184"/>
    </location>
</feature>
<accession>A0A6J3JVJ9</accession>
<dbReference type="InterPro" id="IPR003598">
    <property type="entry name" value="Ig_sub2"/>
</dbReference>
<proteinExistence type="predicted"/>
<keyword evidence="4 6" id="KW-0472">Membrane</keyword>
<dbReference type="Pfam" id="PF13927">
    <property type="entry name" value="Ig_3"/>
    <property type="match status" value="1"/>
</dbReference>
<evidence type="ECO:0000256" key="4">
    <source>
        <dbReference type="ARBA" id="ARBA00023136"/>
    </source>
</evidence>
<dbReference type="SMART" id="SM00409">
    <property type="entry name" value="IG"/>
    <property type="match status" value="4"/>
</dbReference>
<dbReference type="RefSeq" id="XP_033344763.1">
    <property type="nucleotide sequence ID" value="XM_033488872.1"/>
</dbReference>
<dbReference type="GO" id="GO:0016020">
    <property type="term" value="C:membrane"/>
    <property type="evidence" value="ECO:0007669"/>
    <property type="project" value="UniProtKB-SubCell"/>
</dbReference>
<protein>
    <submittedName>
        <fullName evidence="10">Neural cell adhesion molecule 2 isoform X1</fullName>
    </submittedName>
</protein>
<organism evidence="9 10">
    <name type="scientific">Bombus vosnesenskii</name>
    <dbReference type="NCBI Taxonomy" id="207650"/>
    <lineage>
        <taxon>Eukaryota</taxon>
        <taxon>Metazoa</taxon>
        <taxon>Ecdysozoa</taxon>
        <taxon>Arthropoda</taxon>
        <taxon>Hexapoda</taxon>
        <taxon>Insecta</taxon>
        <taxon>Pterygota</taxon>
        <taxon>Neoptera</taxon>
        <taxon>Endopterygota</taxon>
        <taxon>Hymenoptera</taxon>
        <taxon>Apocrita</taxon>
        <taxon>Aculeata</taxon>
        <taxon>Apoidea</taxon>
        <taxon>Anthophila</taxon>
        <taxon>Apidae</taxon>
        <taxon>Bombus</taxon>
        <taxon>Pyrobombus</taxon>
    </lineage>
</organism>
<dbReference type="InterPro" id="IPR003599">
    <property type="entry name" value="Ig_sub"/>
</dbReference>
<feature type="domain" description="Ig-like" evidence="7">
    <location>
        <begin position="494"/>
        <end position="588"/>
    </location>
</feature>
<dbReference type="PANTHER" id="PTHR23278:SF4">
    <property type="entry name" value="SIDESTEP, ISOFORM C"/>
    <property type="match status" value="1"/>
</dbReference>
<feature type="transmembrane region" description="Helical" evidence="6">
    <location>
        <begin position="737"/>
        <end position="764"/>
    </location>
</feature>
<evidence type="ECO:0000259" key="8">
    <source>
        <dbReference type="PROSITE" id="PS50853"/>
    </source>
</evidence>
<dbReference type="Proteomes" id="UP000504631">
    <property type="component" value="Unplaced"/>
</dbReference>
<dbReference type="InterPro" id="IPR036179">
    <property type="entry name" value="Ig-like_dom_sf"/>
</dbReference>
<sequence length="830" mass="91998">MSREVLTGRGWWVARQLEHLILGYRFEMRRTSGHVFLTSLLILLRARRADAATENSPEFSNKGSTTTHALTAPLRLVWGSEGKDVELPCDITPPTPTDSVNMVLWFKDTAGIPLYSLDARGKDLASAVHWAVSDDLGKRTYFQIGDGHRAKLKVTKVTFKDQGIFRCRVDFINSPTRNFRVNLTLVEEPSRPVIYDAQGREVTRVAGPFLEGYNLDLTCQVSGGRPKPTVVWWKDGKILDFVVDTISIGSPSKFTVNRLFINEVTRSLWGTKLECRAQSEQMTSPIVREVPLDIYLKPAIVKIVLIDSQIYAGRPLAARCETWGSSPAARIIWRLGGQTIGDPNVSTTQRSNSTISKLALVLGKDDNGKRLTCRAENPRFPGGVLEETEILDVAYIPVVSIDLATGYVLDTLREGDDLKLVCDVESNPPPTRIIWYHKDDRLEHDVTGGTLIASNTLTLRVLTLAHAGEYSCEAVNSVGEGRSRPIFVQMKYAPRCRAGYERREVTAGRHETVSLRCEVDAVPKDAVRFSWTYNGTRGDVLPMPNSRARNNGLVSVLEYTPTTDADFGTLACWASNSVGRQRTPCVFNIVPGKPPQPPFDCSLHNETTSLQVNCVPGADGGSPQYFLLEVRGIPRNSGVVQMNPPTLHAPQSDQGMVGDVPAIYQERNPRPSFQLHGLEPGFDYTLYVYAVNDRGRSEPALLEHIRVAEVIGGKIERNGLFLEDLKKALPKASSENMIIVIALTGTGAVALILIGIGVIIGLAICRRRTASPLKDGPDDFTTPTYVSAQRIEPRIRYSGDSRRSQRTSLYIEENRNEPDLLQRVEIDLHD</sequence>
<evidence type="ECO:0000259" key="7">
    <source>
        <dbReference type="PROSITE" id="PS50835"/>
    </source>
</evidence>
<dbReference type="KEGG" id="bvk:117230937"/>
<dbReference type="PROSITE" id="PS50835">
    <property type="entry name" value="IG_LIKE"/>
    <property type="match status" value="5"/>
</dbReference>
<evidence type="ECO:0000256" key="6">
    <source>
        <dbReference type="SAM" id="Phobius"/>
    </source>
</evidence>
<feature type="domain" description="Ig-like" evidence="7">
    <location>
        <begin position="397"/>
        <end position="489"/>
    </location>
</feature>
<evidence type="ECO:0000313" key="9">
    <source>
        <dbReference type="Proteomes" id="UP000504631"/>
    </source>
</evidence>
<dbReference type="CDD" id="cd00096">
    <property type="entry name" value="Ig"/>
    <property type="match status" value="2"/>
</dbReference>
<dbReference type="PANTHER" id="PTHR23278">
    <property type="entry name" value="SIDESTEP PROTEIN"/>
    <property type="match status" value="1"/>
</dbReference>
<feature type="domain" description="Ig-like" evidence="7">
    <location>
        <begin position="192"/>
        <end position="291"/>
    </location>
</feature>
<feature type="domain" description="Ig-like" evidence="7">
    <location>
        <begin position="298"/>
        <end position="391"/>
    </location>
</feature>
<comment type="subcellular location">
    <subcellularLocation>
        <location evidence="1">Membrane</location>
        <topology evidence="1">Single-pass membrane protein</topology>
    </subcellularLocation>
</comment>
<evidence type="ECO:0000256" key="1">
    <source>
        <dbReference type="ARBA" id="ARBA00004167"/>
    </source>
</evidence>
<evidence type="ECO:0000313" key="10">
    <source>
        <dbReference type="RefSeq" id="XP_033344763.1"/>
    </source>
</evidence>
<evidence type="ECO:0000256" key="2">
    <source>
        <dbReference type="ARBA" id="ARBA00022692"/>
    </source>
</evidence>
<dbReference type="Pfam" id="PF08205">
    <property type="entry name" value="C2-set_2"/>
    <property type="match status" value="2"/>
</dbReference>
<dbReference type="Pfam" id="PF07686">
    <property type="entry name" value="V-set"/>
    <property type="match status" value="1"/>
</dbReference>
<reference evidence="10" key="1">
    <citation type="submission" date="2025-08" db="UniProtKB">
        <authorList>
            <consortium name="RefSeq"/>
        </authorList>
    </citation>
    <scope>IDENTIFICATION</scope>
    <source>
        <tissue evidence="10">Muscle</tissue>
    </source>
</reference>
<dbReference type="InterPro" id="IPR036116">
    <property type="entry name" value="FN3_sf"/>
</dbReference>
<evidence type="ECO:0000256" key="5">
    <source>
        <dbReference type="ARBA" id="ARBA00023157"/>
    </source>
</evidence>
<dbReference type="InterPro" id="IPR007110">
    <property type="entry name" value="Ig-like_dom"/>
</dbReference>
<dbReference type="InterPro" id="IPR003961">
    <property type="entry name" value="FN3_dom"/>
</dbReference>
<dbReference type="GeneID" id="117230937"/>
<dbReference type="AlphaFoldDB" id="A0A6J3JVJ9"/>
<dbReference type="CDD" id="cd00063">
    <property type="entry name" value="FN3"/>
    <property type="match status" value="1"/>
</dbReference>
<dbReference type="SMART" id="SM00408">
    <property type="entry name" value="IGc2"/>
    <property type="match status" value="4"/>
</dbReference>
<dbReference type="InterPro" id="IPR013783">
    <property type="entry name" value="Ig-like_fold"/>
</dbReference>
<dbReference type="InterPro" id="IPR013106">
    <property type="entry name" value="Ig_V-set"/>
</dbReference>
<keyword evidence="5" id="KW-1015">Disulfide bond</keyword>
<feature type="domain" description="Fibronectin type-III" evidence="8">
    <location>
        <begin position="594"/>
        <end position="710"/>
    </location>
</feature>